<feature type="domain" description="Transposase Tc1-like" evidence="1">
    <location>
        <begin position="2"/>
        <end position="37"/>
    </location>
</feature>
<protein>
    <recommendedName>
        <fullName evidence="1">Transposase Tc1-like domain-containing protein</fullName>
    </recommendedName>
</protein>
<comment type="caution">
    <text evidence="2">The sequence shown here is derived from an EMBL/GenBank/DDBJ whole genome shotgun (WGS) entry which is preliminary data.</text>
</comment>
<reference evidence="2 3" key="1">
    <citation type="submission" date="2017-03" db="EMBL/GenBank/DDBJ databases">
        <title>Genome of the blue death feigning beetle - Asbolus verrucosus.</title>
        <authorList>
            <person name="Rider S.D."/>
        </authorList>
    </citation>
    <scope>NUCLEOTIDE SEQUENCE [LARGE SCALE GENOMIC DNA]</scope>
    <source>
        <strain evidence="2">Butters</strain>
        <tissue evidence="2">Head and leg muscle</tissue>
    </source>
</reference>
<organism evidence="2 3">
    <name type="scientific">Asbolus verrucosus</name>
    <name type="common">Desert ironclad beetle</name>
    <dbReference type="NCBI Taxonomy" id="1661398"/>
    <lineage>
        <taxon>Eukaryota</taxon>
        <taxon>Metazoa</taxon>
        <taxon>Ecdysozoa</taxon>
        <taxon>Arthropoda</taxon>
        <taxon>Hexapoda</taxon>
        <taxon>Insecta</taxon>
        <taxon>Pterygota</taxon>
        <taxon>Neoptera</taxon>
        <taxon>Endopterygota</taxon>
        <taxon>Coleoptera</taxon>
        <taxon>Polyphaga</taxon>
        <taxon>Cucujiformia</taxon>
        <taxon>Tenebrionidae</taxon>
        <taxon>Pimeliinae</taxon>
        <taxon>Asbolus</taxon>
    </lineage>
</organism>
<dbReference type="AlphaFoldDB" id="A0A482W604"/>
<dbReference type="EMBL" id="QDEB01025166">
    <property type="protein sequence ID" value="RZC40561.1"/>
    <property type="molecule type" value="Genomic_DNA"/>
</dbReference>
<dbReference type="GO" id="GO:0006313">
    <property type="term" value="P:DNA transposition"/>
    <property type="evidence" value="ECO:0007669"/>
    <property type="project" value="InterPro"/>
</dbReference>
<proteinExistence type="predicted"/>
<sequence length="45" mass="5054">MLQTELHKVCNVRVSVQTVRNRLREANLHAQVPASGPMRCIGLRA</sequence>
<dbReference type="GO" id="GO:0003677">
    <property type="term" value="F:DNA binding"/>
    <property type="evidence" value="ECO:0007669"/>
    <property type="project" value="InterPro"/>
</dbReference>
<dbReference type="InterPro" id="IPR002492">
    <property type="entry name" value="Transposase_Tc1-like"/>
</dbReference>
<keyword evidence="3" id="KW-1185">Reference proteome</keyword>
<dbReference type="Pfam" id="PF01498">
    <property type="entry name" value="HTH_Tnp_Tc3_2"/>
    <property type="match status" value="1"/>
</dbReference>
<accession>A0A482W604</accession>
<dbReference type="GO" id="GO:0015074">
    <property type="term" value="P:DNA integration"/>
    <property type="evidence" value="ECO:0007669"/>
    <property type="project" value="InterPro"/>
</dbReference>
<evidence type="ECO:0000259" key="1">
    <source>
        <dbReference type="Pfam" id="PF01498"/>
    </source>
</evidence>
<name>A0A482W604_ASBVE</name>
<evidence type="ECO:0000313" key="2">
    <source>
        <dbReference type="EMBL" id="RZC40561.1"/>
    </source>
</evidence>
<dbReference type="OrthoDB" id="25402at2759"/>
<gene>
    <name evidence="2" type="ORF">BDFB_010801</name>
</gene>
<evidence type="ECO:0000313" key="3">
    <source>
        <dbReference type="Proteomes" id="UP000292052"/>
    </source>
</evidence>
<dbReference type="Proteomes" id="UP000292052">
    <property type="component" value="Unassembled WGS sequence"/>
</dbReference>